<feature type="compositionally biased region" description="Low complexity" evidence="1">
    <location>
        <begin position="219"/>
        <end position="232"/>
    </location>
</feature>
<feature type="compositionally biased region" description="Basic and acidic residues" evidence="1">
    <location>
        <begin position="321"/>
        <end position="335"/>
    </location>
</feature>
<keyword evidence="2" id="KW-0472">Membrane</keyword>
<keyword evidence="2" id="KW-1133">Transmembrane helix</keyword>
<dbReference type="InParanoid" id="A0A0H2S622"/>
<gene>
    <name evidence="3" type="ORF">SCHPADRAFT_52917</name>
</gene>
<evidence type="ECO:0000256" key="2">
    <source>
        <dbReference type="SAM" id="Phobius"/>
    </source>
</evidence>
<organism evidence="3 4">
    <name type="scientific">Schizopora paradoxa</name>
    <dbReference type="NCBI Taxonomy" id="27342"/>
    <lineage>
        <taxon>Eukaryota</taxon>
        <taxon>Fungi</taxon>
        <taxon>Dikarya</taxon>
        <taxon>Basidiomycota</taxon>
        <taxon>Agaricomycotina</taxon>
        <taxon>Agaricomycetes</taxon>
        <taxon>Hymenochaetales</taxon>
        <taxon>Schizoporaceae</taxon>
        <taxon>Schizopora</taxon>
    </lineage>
</organism>
<dbReference type="AlphaFoldDB" id="A0A0H2S622"/>
<evidence type="ECO:0000313" key="3">
    <source>
        <dbReference type="EMBL" id="KLO19652.1"/>
    </source>
</evidence>
<dbReference type="Proteomes" id="UP000053477">
    <property type="component" value="Unassembled WGS sequence"/>
</dbReference>
<evidence type="ECO:0000256" key="1">
    <source>
        <dbReference type="SAM" id="MobiDB-lite"/>
    </source>
</evidence>
<evidence type="ECO:0000313" key="4">
    <source>
        <dbReference type="Proteomes" id="UP000053477"/>
    </source>
</evidence>
<protein>
    <submittedName>
        <fullName evidence="3">Uncharacterized protein</fullName>
    </submittedName>
</protein>
<feature type="compositionally biased region" description="Polar residues" evidence="1">
    <location>
        <begin position="82"/>
        <end position="106"/>
    </location>
</feature>
<dbReference type="EMBL" id="KQ085885">
    <property type="protein sequence ID" value="KLO19652.1"/>
    <property type="molecule type" value="Genomic_DNA"/>
</dbReference>
<proteinExistence type="predicted"/>
<feature type="transmembrane region" description="Helical" evidence="2">
    <location>
        <begin position="16"/>
        <end position="38"/>
    </location>
</feature>
<accession>A0A0H2S622</accession>
<dbReference type="STRING" id="27342.A0A0H2S622"/>
<keyword evidence="2" id="KW-0812">Transmembrane</keyword>
<name>A0A0H2S622_9AGAM</name>
<reference evidence="3 4" key="1">
    <citation type="submission" date="2015-04" db="EMBL/GenBank/DDBJ databases">
        <title>Complete genome sequence of Schizopora paradoxa KUC8140, a cosmopolitan wood degrader in East Asia.</title>
        <authorList>
            <consortium name="DOE Joint Genome Institute"/>
            <person name="Min B."/>
            <person name="Park H."/>
            <person name="Jang Y."/>
            <person name="Kim J.-J."/>
            <person name="Kim K.H."/>
            <person name="Pangilinan J."/>
            <person name="Lipzen A."/>
            <person name="Riley R."/>
            <person name="Grigoriev I.V."/>
            <person name="Spatafora J.W."/>
            <person name="Choi I.-G."/>
        </authorList>
    </citation>
    <scope>NUCLEOTIDE SEQUENCE [LARGE SCALE GENOMIC DNA]</scope>
    <source>
        <strain evidence="3 4">KUC8140</strain>
    </source>
</reference>
<dbReference type="OrthoDB" id="3068832at2759"/>
<feature type="region of interest" description="Disordered" evidence="1">
    <location>
        <begin position="208"/>
        <end position="246"/>
    </location>
</feature>
<keyword evidence="4" id="KW-1185">Reference proteome</keyword>
<feature type="region of interest" description="Disordered" evidence="1">
    <location>
        <begin position="77"/>
        <end position="106"/>
    </location>
</feature>
<feature type="region of interest" description="Disordered" evidence="1">
    <location>
        <begin position="311"/>
        <end position="337"/>
    </location>
</feature>
<sequence>MDLLTEFALRFFKNTAAVAGVFTVVGLIALVLIIALGTNAIRRRRAKRFDADVAAAAAEAAAISNYPFDEEDGRGGGYGYKSTYSDPESNGTLSQSPMSHGENYNMTEYPGYAQPATYNAAPTRGYGDYQAGAGIAGFGASEAVTRDHVGGRAPYGAFATPGGPAPGDVFASGGPYPMQGRELADAAGIGAAGAAGVGATYLNRGPSQNAGTMLTRGPSNSASRSLSSDNASGGRGPGSSGHESYAAHYQPNFQPEQHQYVPQPAHNQYAAGGAAASDGRLAPPVEEEALTNPFSPSASTKGFDVDENEEAYGADSYEPVTRPELHPDESRLSIRDEDDYGRAGRTLKIANV</sequence>